<organism evidence="6 7">
    <name type="scientific">Paramuricea clavata</name>
    <name type="common">Red gorgonian</name>
    <name type="synonym">Violescent sea-whip</name>
    <dbReference type="NCBI Taxonomy" id="317549"/>
    <lineage>
        <taxon>Eukaryota</taxon>
        <taxon>Metazoa</taxon>
        <taxon>Cnidaria</taxon>
        <taxon>Anthozoa</taxon>
        <taxon>Octocorallia</taxon>
        <taxon>Malacalcyonacea</taxon>
        <taxon>Plexauridae</taxon>
        <taxon>Paramuricea</taxon>
    </lineage>
</organism>
<keyword evidence="3" id="KW-0677">Repeat</keyword>
<evidence type="ECO:0000256" key="5">
    <source>
        <dbReference type="ARBA" id="ARBA00022833"/>
    </source>
</evidence>
<reference evidence="6" key="1">
    <citation type="submission" date="2020-04" db="EMBL/GenBank/DDBJ databases">
        <authorList>
            <person name="Alioto T."/>
            <person name="Alioto T."/>
            <person name="Gomez Garrido J."/>
        </authorList>
    </citation>
    <scope>NUCLEOTIDE SEQUENCE</scope>
    <source>
        <strain evidence="6">A484AB</strain>
    </source>
</reference>
<dbReference type="Proteomes" id="UP001152795">
    <property type="component" value="Unassembled WGS sequence"/>
</dbReference>
<keyword evidence="7" id="KW-1185">Reference proteome</keyword>
<evidence type="ECO:0000256" key="4">
    <source>
        <dbReference type="ARBA" id="ARBA00022771"/>
    </source>
</evidence>
<proteinExistence type="predicted"/>
<keyword evidence="1" id="KW-0880">Kelch repeat</keyword>
<dbReference type="AlphaFoldDB" id="A0A6S7H3M6"/>
<comment type="caution">
    <text evidence="6">The sequence shown here is derived from an EMBL/GenBank/DDBJ whole genome shotgun (WGS) entry which is preliminary data.</text>
</comment>
<protein>
    <submittedName>
        <fullName evidence="6">RING finger 151-like</fullName>
    </submittedName>
</protein>
<evidence type="ECO:0000256" key="3">
    <source>
        <dbReference type="ARBA" id="ARBA00022737"/>
    </source>
</evidence>
<dbReference type="SUPFAM" id="SSF57850">
    <property type="entry name" value="RING/U-box"/>
    <property type="match status" value="1"/>
</dbReference>
<accession>A0A6S7H3M6</accession>
<dbReference type="InterPro" id="IPR015915">
    <property type="entry name" value="Kelch-typ_b-propeller"/>
</dbReference>
<keyword evidence="4" id="KW-0863">Zinc-finger</keyword>
<keyword evidence="5" id="KW-0862">Zinc</keyword>
<name>A0A6S7H3M6_PARCT</name>
<dbReference type="InterPro" id="IPR006652">
    <property type="entry name" value="Kelch_1"/>
</dbReference>
<evidence type="ECO:0000256" key="1">
    <source>
        <dbReference type="ARBA" id="ARBA00022441"/>
    </source>
</evidence>
<dbReference type="PANTHER" id="PTHR45632">
    <property type="entry name" value="LD33804P"/>
    <property type="match status" value="1"/>
</dbReference>
<dbReference type="OrthoDB" id="1630758at2759"/>
<dbReference type="SUPFAM" id="SSF49599">
    <property type="entry name" value="TRAF domain-like"/>
    <property type="match status" value="1"/>
</dbReference>
<dbReference type="InterPro" id="IPR001293">
    <property type="entry name" value="Znf_TRAF"/>
</dbReference>
<dbReference type="GO" id="GO:0008270">
    <property type="term" value="F:zinc ion binding"/>
    <property type="evidence" value="ECO:0007669"/>
    <property type="project" value="UniProtKB-KW"/>
</dbReference>
<dbReference type="InterPro" id="IPR001841">
    <property type="entry name" value="Znf_RING"/>
</dbReference>
<dbReference type="Pfam" id="PF13923">
    <property type="entry name" value="zf-C3HC4_2"/>
    <property type="match status" value="1"/>
</dbReference>
<dbReference type="Gene3D" id="2.120.10.80">
    <property type="entry name" value="Kelch-type beta propeller"/>
    <property type="match status" value="2"/>
</dbReference>
<dbReference type="PANTHER" id="PTHR45632:SF3">
    <property type="entry name" value="KELCH-LIKE PROTEIN 32"/>
    <property type="match status" value="1"/>
</dbReference>
<evidence type="ECO:0000256" key="2">
    <source>
        <dbReference type="ARBA" id="ARBA00022723"/>
    </source>
</evidence>
<dbReference type="Pfam" id="PF01344">
    <property type="entry name" value="Kelch_1"/>
    <property type="match status" value="2"/>
</dbReference>
<gene>
    <name evidence="6" type="ORF">PACLA_8A072744</name>
</gene>
<dbReference type="PROSITE" id="PS50145">
    <property type="entry name" value="ZF_TRAF"/>
    <property type="match status" value="1"/>
</dbReference>
<dbReference type="SMART" id="SM00612">
    <property type="entry name" value="Kelch"/>
    <property type="match status" value="5"/>
</dbReference>
<keyword evidence="2" id="KW-0479">Metal-binding</keyword>
<evidence type="ECO:0000313" key="6">
    <source>
        <dbReference type="EMBL" id="CAB3997239.1"/>
    </source>
</evidence>
<sequence length="553" mass="61921">MASYDTGYEDERFQHPVGHTLHCSICMNVLKDPVMCGQNEHLFCRACITPHLMNFQTCPTCMEPLTVDTLTQASRGIRNLLAELKIRCEFFNRGCGKFIELGDLERHVTDCGFAPVVCSNEGCRLEVNKRDLLHHETAVCELRRVQCHNCNEIRQEIDTVKVSLVAMDEKLDRNEKEVAANMKTVEENVIAKVELVQEQFNKQEESNRQLKADNEEMKKSLNEMTRLLENMAQALPEVQAEQMRKGIAESDGMDREPKLIIAGGINETGRLNTVEMFSVSNGTWATLQHLRKARQGASSVVYDNKVFVIGGYVSTCGTKSMEMLSVNAVHGNQSIAWKNVPVVLPGKFHAHCSVIYNGRLIVIGGYDAEKHACSDGINEVSPVLPYTNKLLATMPQKRWYHCVALFGDKIVIVAGVQGMNYGTNLKSVVLYDITKNECQELAPLPYGVSEMATVKWGDDNVILAGGVDSDSKPLNKVLMYNIKTQKSHMLPEMKYKRQGCVAAVVRDTVIVMGGKDERGTFLKSVEGFRFDSYSWQELPELREGRYCATAVVC</sequence>
<dbReference type="EMBL" id="CACRXK020003054">
    <property type="protein sequence ID" value="CAB3997239.1"/>
    <property type="molecule type" value="Genomic_DNA"/>
</dbReference>
<dbReference type="Pfam" id="PF24681">
    <property type="entry name" value="Kelch_KLHDC2_KLHL20_DRC7"/>
    <property type="match status" value="1"/>
</dbReference>
<dbReference type="SUPFAM" id="SSF117281">
    <property type="entry name" value="Kelch motif"/>
    <property type="match status" value="2"/>
</dbReference>
<dbReference type="Gene3D" id="3.30.40.10">
    <property type="entry name" value="Zinc/RING finger domain, C3HC4 (zinc finger)"/>
    <property type="match status" value="2"/>
</dbReference>
<dbReference type="InterPro" id="IPR013083">
    <property type="entry name" value="Znf_RING/FYVE/PHD"/>
</dbReference>
<dbReference type="PROSITE" id="PS50089">
    <property type="entry name" value="ZF_RING_2"/>
    <property type="match status" value="1"/>
</dbReference>
<evidence type="ECO:0000313" key="7">
    <source>
        <dbReference type="Proteomes" id="UP001152795"/>
    </source>
</evidence>